<name>A0A8S5VHA6_9CAUD</name>
<sequence length="73" mass="8936">MWKDDNMQTDRGIYHKRVCDRCGVVLGGRMMNPDEYFKDWAWRRDTGDLCPECYAEYKRVIGRFNREKRGQRR</sequence>
<protein>
    <submittedName>
        <fullName evidence="1">Uncharacterized protein</fullName>
    </submittedName>
</protein>
<organism evidence="1">
    <name type="scientific">Siphoviridae sp. ctNxi14</name>
    <dbReference type="NCBI Taxonomy" id="2825475"/>
    <lineage>
        <taxon>Viruses</taxon>
        <taxon>Duplodnaviria</taxon>
        <taxon>Heunggongvirae</taxon>
        <taxon>Uroviricota</taxon>
        <taxon>Caudoviricetes</taxon>
    </lineage>
</organism>
<proteinExistence type="predicted"/>
<accession>A0A8S5VHA6</accession>
<dbReference type="EMBL" id="BK016266">
    <property type="protein sequence ID" value="DAG06161.1"/>
    <property type="molecule type" value="Genomic_DNA"/>
</dbReference>
<evidence type="ECO:0000313" key="1">
    <source>
        <dbReference type="EMBL" id="DAG06161.1"/>
    </source>
</evidence>
<reference evidence="1" key="1">
    <citation type="journal article" date="2021" name="Proc. Natl. Acad. Sci. U.S.A.">
        <title>A Catalog of Tens of Thousands of Viruses from Human Metagenomes Reveals Hidden Associations with Chronic Diseases.</title>
        <authorList>
            <person name="Tisza M.J."/>
            <person name="Buck C.B."/>
        </authorList>
    </citation>
    <scope>NUCLEOTIDE SEQUENCE</scope>
    <source>
        <strain evidence="1">CtNxi14</strain>
    </source>
</reference>